<sequence length="115" mass="12492">MPPKFGAAKVICPVCEKRVYPMESVNFEGETYHKACMKCTHCGKTVSIKGLAAINGKIYCKPHFAELFKSSGGRYESFQGESGFKDKTEFAGPSDDSKEEPAAAAPASKEETSEE</sequence>
<reference evidence="7" key="1">
    <citation type="submission" date="2023-08" db="EMBL/GenBank/DDBJ databases">
        <authorList>
            <person name="Audoor S."/>
            <person name="Bilcke G."/>
        </authorList>
    </citation>
    <scope>NUCLEOTIDE SEQUENCE</scope>
</reference>
<evidence type="ECO:0000259" key="6">
    <source>
        <dbReference type="PROSITE" id="PS50023"/>
    </source>
</evidence>
<dbReference type="InterPro" id="IPR001781">
    <property type="entry name" value="Znf_LIM"/>
</dbReference>
<evidence type="ECO:0000256" key="2">
    <source>
        <dbReference type="ARBA" id="ARBA00022833"/>
    </source>
</evidence>
<gene>
    <name evidence="7" type="ORF">CYCCA115_LOCUS4454</name>
</gene>
<comment type="caution">
    <text evidence="7">The sequence shown here is derived from an EMBL/GenBank/DDBJ whole genome shotgun (WGS) entry which is preliminary data.</text>
</comment>
<dbReference type="AlphaFoldDB" id="A0AAD2CK55"/>
<evidence type="ECO:0000256" key="1">
    <source>
        <dbReference type="ARBA" id="ARBA00022723"/>
    </source>
</evidence>
<accession>A0AAD2CK55</accession>
<protein>
    <recommendedName>
        <fullName evidence="6">LIM zinc-binding domain-containing protein</fullName>
    </recommendedName>
</protein>
<keyword evidence="3 4" id="KW-0440">LIM domain</keyword>
<evidence type="ECO:0000313" key="7">
    <source>
        <dbReference type="EMBL" id="CAJ1935116.1"/>
    </source>
</evidence>
<evidence type="ECO:0000313" key="8">
    <source>
        <dbReference type="Proteomes" id="UP001295423"/>
    </source>
</evidence>
<feature type="region of interest" description="Disordered" evidence="5">
    <location>
        <begin position="79"/>
        <end position="115"/>
    </location>
</feature>
<dbReference type="PANTHER" id="PTHR24206">
    <property type="entry name" value="OS06G0237300 PROTEIN"/>
    <property type="match status" value="1"/>
</dbReference>
<dbReference type="GO" id="GO:0046872">
    <property type="term" value="F:metal ion binding"/>
    <property type="evidence" value="ECO:0007669"/>
    <property type="project" value="UniProtKB-KW"/>
</dbReference>
<evidence type="ECO:0000256" key="4">
    <source>
        <dbReference type="PROSITE-ProRule" id="PRU00125"/>
    </source>
</evidence>
<keyword evidence="8" id="KW-1185">Reference proteome</keyword>
<feature type="domain" description="LIM zinc-binding" evidence="6">
    <location>
        <begin position="10"/>
        <end position="70"/>
    </location>
</feature>
<organism evidence="7 8">
    <name type="scientific">Cylindrotheca closterium</name>
    <dbReference type="NCBI Taxonomy" id="2856"/>
    <lineage>
        <taxon>Eukaryota</taxon>
        <taxon>Sar</taxon>
        <taxon>Stramenopiles</taxon>
        <taxon>Ochrophyta</taxon>
        <taxon>Bacillariophyta</taxon>
        <taxon>Bacillariophyceae</taxon>
        <taxon>Bacillariophycidae</taxon>
        <taxon>Bacillariales</taxon>
        <taxon>Bacillariaceae</taxon>
        <taxon>Cylindrotheca</taxon>
    </lineage>
</organism>
<dbReference type="SUPFAM" id="SSF57716">
    <property type="entry name" value="Glucocorticoid receptor-like (DNA-binding domain)"/>
    <property type="match status" value="2"/>
</dbReference>
<evidence type="ECO:0000256" key="5">
    <source>
        <dbReference type="SAM" id="MobiDB-lite"/>
    </source>
</evidence>
<name>A0AAD2CK55_9STRA</name>
<keyword evidence="2 4" id="KW-0862">Zinc</keyword>
<dbReference type="Proteomes" id="UP001295423">
    <property type="component" value="Unassembled WGS sequence"/>
</dbReference>
<evidence type="ECO:0000256" key="3">
    <source>
        <dbReference type="ARBA" id="ARBA00023038"/>
    </source>
</evidence>
<dbReference type="PROSITE" id="PS00478">
    <property type="entry name" value="LIM_DOMAIN_1"/>
    <property type="match status" value="1"/>
</dbReference>
<feature type="compositionally biased region" description="Basic and acidic residues" evidence="5">
    <location>
        <begin position="83"/>
        <end position="101"/>
    </location>
</feature>
<dbReference type="EMBL" id="CAKOGP040000446">
    <property type="protein sequence ID" value="CAJ1935116.1"/>
    <property type="molecule type" value="Genomic_DNA"/>
</dbReference>
<proteinExistence type="predicted"/>
<dbReference type="Pfam" id="PF00412">
    <property type="entry name" value="LIM"/>
    <property type="match status" value="1"/>
</dbReference>
<dbReference type="PROSITE" id="PS50023">
    <property type="entry name" value="LIM_DOMAIN_2"/>
    <property type="match status" value="1"/>
</dbReference>
<keyword evidence="1 4" id="KW-0479">Metal-binding</keyword>
<dbReference type="Gene3D" id="2.10.110.10">
    <property type="entry name" value="Cysteine Rich Protein"/>
    <property type="match status" value="1"/>
</dbReference>
<dbReference type="SMART" id="SM00132">
    <property type="entry name" value="LIM"/>
    <property type="match status" value="1"/>
</dbReference>